<keyword evidence="14" id="KW-1133">Transmembrane helix</keyword>
<accession>A0ABR8Q5C8</accession>
<feature type="domain" description="GH10" evidence="15">
    <location>
        <begin position="351"/>
        <end position="680"/>
    </location>
</feature>
<dbReference type="Pfam" id="PF00746">
    <property type="entry name" value="Gram_pos_anchor"/>
    <property type="match status" value="1"/>
</dbReference>
<keyword evidence="2" id="KW-0134">Cell wall</keyword>
<dbReference type="PROSITE" id="PS00591">
    <property type="entry name" value="GH10_1"/>
    <property type="match status" value="1"/>
</dbReference>
<evidence type="ECO:0000256" key="3">
    <source>
        <dbReference type="ARBA" id="ARBA00022525"/>
    </source>
</evidence>
<evidence type="ECO:0000256" key="7">
    <source>
        <dbReference type="ARBA" id="ARBA00023088"/>
    </source>
</evidence>
<dbReference type="InterPro" id="IPR019931">
    <property type="entry name" value="LPXTG_anchor"/>
</dbReference>
<comment type="similarity">
    <text evidence="1 12">Belongs to the glycosyl hydrolase 10 (cellulase F) family.</text>
</comment>
<dbReference type="EC" id="3.2.1.8" evidence="12"/>
<dbReference type="Gene3D" id="2.60.40.1190">
    <property type="match status" value="2"/>
</dbReference>
<keyword evidence="6 12" id="KW-0378">Hydrolase</keyword>
<comment type="caution">
    <text evidence="16">The sequence shown here is derived from an EMBL/GenBank/DDBJ whole genome shotgun (WGS) entry which is preliminary data.</text>
</comment>
<evidence type="ECO:0000256" key="1">
    <source>
        <dbReference type="ARBA" id="ARBA00007495"/>
    </source>
</evidence>
<dbReference type="CDD" id="cd00005">
    <property type="entry name" value="CBM9_like_1"/>
    <property type="match status" value="1"/>
</dbReference>
<dbReference type="SUPFAM" id="SSF51445">
    <property type="entry name" value="(Trans)glycosidases"/>
    <property type="match status" value="1"/>
</dbReference>
<dbReference type="InterPro" id="IPR031158">
    <property type="entry name" value="GH10_AS"/>
</dbReference>
<keyword evidence="5" id="KW-0677">Repeat</keyword>
<dbReference type="InterPro" id="IPR008979">
    <property type="entry name" value="Galactose-bd-like_sf"/>
</dbReference>
<dbReference type="PANTHER" id="PTHR31490">
    <property type="entry name" value="GLYCOSYL HYDROLASE"/>
    <property type="match status" value="1"/>
</dbReference>
<dbReference type="PRINTS" id="PR00134">
    <property type="entry name" value="GLHYDRLASE10"/>
</dbReference>
<keyword evidence="14" id="KW-0472">Membrane</keyword>
<evidence type="ECO:0000256" key="6">
    <source>
        <dbReference type="ARBA" id="ARBA00022801"/>
    </source>
</evidence>
<evidence type="ECO:0000256" key="12">
    <source>
        <dbReference type="RuleBase" id="RU361174"/>
    </source>
</evidence>
<dbReference type="SMART" id="SM00633">
    <property type="entry name" value="Glyco_10"/>
    <property type="match status" value="1"/>
</dbReference>
<name>A0ABR8Q5C8_9CLOT</name>
<keyword evidence="7" id="KW-0572">Peptidoglycan-anchor</keyword>
<dbReference type="InterPro" id="IPR044846">
    <property type="entry name" value="GH10"/>
</dbReference>
<keyword evidence="17" id="KW-1185">Reference proteome</keyword>
<reference evidence="16 17" key="1">
    <citation type="submission" date="2020-08" db="EMBL/GenBank/DDBJ databases">
        <title>A Genomic Blueprint of the Chicken Gut Microbiome.</title>
        <authorList>
            <person name="Gilroy R."/>
            <person name="Ravi A."/>
            <person name="Getino M."/>
            <person name="Pursley I."/>
            <person name="Horton D.L."/>
            <person name="Alikhan N.-F."/>
            <person name="Baker D."/>
            <person name="Gharbi K."/>
            <person name="Hall N."/>
            <person name="Watson M."/>
            <person name="Adriaenssens E.M."/>
            <person name="Foster-Nyarko E."/>
            <person name="Jarju S."/>
            <person name="Secka A."/>
            <person name="Antonio M."/>
            <person name="Oren A."/>
            <person name="Chaudhuri R."/>
            <person name="La Ragione R.M."/>
            <person name="Hildebrand F."/>
            <person name="Pallen M.J."/>
        </authorList>
    </citation>
    <scope>NUCLEOTIDE SEQUENCE [LARGE SCALE GENOMIC DNA]</scope>
    <source>
        <strain evidence="16 17">Sa3CUN1</strain>
    </source>
</reference>
<evidence type="ECO:0000259" key="15">
    <source>
        <dbReference type="PROSITE" id="PS51760"/>
    </source>
</evidence>
<evidence type="ECO:0000256" key="14">
    <source>
        <dbReference type="SAM" id="Phobius"/>
    </source>
</evidence>
<keyword evidence="8 12" id="KW-0119">Carbohydrate metabolism</keyword>
<dbReference type="InterPro" id="IPR017853">
    <property type="entry name" value="GH"/>
</dbReference>
<feature type="compositionally biased region" description="Low complexity" evidence="13">
    <location>
        <begin position="1081"/>
        <end position="1094"/>
    </location>
</feature>
<comment type="catalytic activity">
    <reaction evidence="12">
        <text>Endohydrolysis of (1-&gt;4)-beta-D-xylosidic linkages in xylans.</text>
        <dbReference type="EC" id="3.2.1.8"/>
    </reaction>
</comment>
<evidence type="ECO:0000256" key="8">
    <source>
        <dbReference type="ARBA" id="ARBA00023277"/>
    </source>
</evidence>
<organism evidence="16 17">
    <name type="scientific">Clostridium gallinarum</name>
    <dbReference type="NCBI Taxonomy" id="2762246"/>
    <lineage>
        <taxon>Bacteria</taxon>
        <taxon>Bacillati</taxon>
        <taxon>Bacillota</taxon>
        <taxon>Clostridia</taxon>
        <taxon>Eubacteriales</taxon>
        <taxon>Clostridiaceae</taxon>
        <taxon>Clostridium</taxon>
    </lineage>
</organism>
<dbReference type="SUPFAM" id="SSF49344">
    <property type="entry name" value="CBD9-like"/>
    <property type="match status" value="2"/>
</dbReference>
<feature type="compositionally biased region" description="Basic and acidic residues" evidence="13">
    <location>
        <begin position="1065"/>
        <end position="1077"/>
    </location>
</feature>
<sequence>MRKKKSFKVLNILTVIFMILGIFSNVSIKAFAESTENLIGNGSFEDGQQGKWYPRGGEALKLQVTNETKASDGDYSLKITGRNQNWNGPAYSVKDVFEKGRTYNISVKVKAVAGEKVLGKAEVVTLSMEKRIDNAAGYTNISSSTNINEDTWTTVGGNYTLDYSGNLTLLDIYVESSTVDLEFYIDDLVITDITPVDKGNIVSNGTFENGITGWEKQGTLDIQSVSDVFYEGSHSLKVSGRGASWAAPIYDLTDKVILGKTYDVSLWVMYNEGDNEEETIKATFKPGYLTVGEVKAKKGEWTEIKGSIDMPEELPEGASIYIEAVNEALPSYYIDNVKIEGELPAVPVEIEDDIPSLYESYKDYFLVGGAVNPWDFGNNSLTEQLVDKHYNIMTAENNMKPEALQKEEGKFTFEEADKLVDYAKANNIVMRGHTLVWHSQVPDWFFKDKDDPTKLASKELLLERERTHIRTVLNHYKDKYGTADGESPIKYWDVVNEVIGDDGNYRNSEWYQIAGLDYIRVAFETAREVDPSLKLFINDYNIERNNSKTDKLYELVTELKSEGVPIDGVGLQMHVNSDISMDSIKKSIEKYESIPGIDIQVTELDVSMGVKNEAVNYEVLLKQGRYYKQLFDLFKSKKESISAVVIWGVIDDTSWVKESKPLLFDGKYKAKPAFYSIVDPKNAVINREKVQAVEGTPVDKSDIIWSTVRTIDVNTFYNGVEGATAKAQIMWDKNNLYIKANIKDTTLSDKDSFELFIDLNNDQTVAYGDDDIHMIVKSSEAIKEEDGYLVYRNIQLSEDLTYDRIIGIDFRVNDYNDSGEENSIVVLNDYSNSQNTSSKYFADLKLGNKSKIEDAIFGTPIIDGDLDELWNNARELSTNAWVTGDSGATAKVKTMWDKDNFYVIADVTDEVLNKSNPNVWEQDSIEIFLDQNNNKTSNYQGDDSQIRINFENEVTVSGYNPEGLKTKTKITDKGYVVEVSIPLTEIEAKNGYIIGFDIQVNDANEAGERTGVVTWCDNSGASYANTAGFGNIRFINDEETPENPGETPENPGEIPENPGEIPDNPGEKPENPGKTPEKPSTPKNPAENTNKNNNLPQTGSPIATLGITIISGLMIAGGVLLNKKKVN</sequence>
<keyword evidence="14" id="KW-0812">Transmembrane</keyword>
<evidence type="ECO:0000256" key="4">
    <source>
        <dbReference type="ARBA" id="ARBA00022729"/>
    </source>
</evidence>
<dbReference type="InterPro" id="IPR003305">
    <property type="entry name" value="CenC_carb-bd"/>
</dbReference>
<dbReference type="Gene3D" id="3.20.20.80">
    <property type="entry name" value="Glycosidases"/>
    <property type="match status" value="1"/>
</dbReference>
<dbReference type="Pfam" id="PF02018">
    <property type="entry name" value="CBM_4_9"/>
    <property type="match status" value="2"/>
</dbReference>
<feature type="region of interest" description="Disordered" evidence="13">
    <location>
        <begin position="1035"/>
        <end position="1099"/>
    </location>
</feature>
<feature type="compositionally biased region" description="Low complexity" evidence="13">
    <location>
        <begin position="1042"/>
        <end position="1064"/>
    </location>
</feature>
<feature type="transmembrane region" description="Helical" evidence="14">
    <location>
        <begin position="1102"/>
        <end position="1121"/>
    </location>
</feature>
<dbReference type="PANTHER" id="PTHR31490:SF90">
    <property type="entry name" value="ENDO-1,4-BETA-XYLANASE A"/>
    <property type="match status" value="1"/>
</dbReference>
<evidence type="ECO:0000256" key="10">
    <source>
        <dbReference type="ARBA" id="ARBA00023326"/>
    </source>
</evidence>
<keyword evidence="3" id="KW-0964">Secreted</keyword>
<gene>
    <name evidence="16" type="ORF">H9660_10800</name>
</gene>
<protein>
    <recommendedName>
        <fullName evidence="12">Beta-xylanase</fullName>
        <ecNumber evidence="12">3.2.1.8</ecNumber>
    </recommendedName>
</protein>
<evidence type="ECO:0000313" key="17">
    <source>
        <dbReference type="Proteomes" id="UP000640335"/>
    </source>
</evidence>
<dbReference type="Pfam" id="PF00331">
    <property type="entry name" value="Glyco_hydro_10"/>
    <property type="match status" value="1"/>
</dbReference>
<dbReference type="PROSITE" id="PS51760">
    <property type="entry name" value="GH10_2"/>
    <property type="match status" value="1"/>
</dbReference>
<dbReference type="EMBL" id="JACSQZ010000039">
    <property type="protein sequence ID" value="MBD7915632.1"/>
    <property type="molecule type" value="Genomic_DNA"/>
</dbReference>
<dbReference type="InterPro" id="IPR001000">
    <property type="entry name" value="GH10_dom"/>
</dbReference>
<dbReference type="SUPFAM" id="SSF49785">
    <property type="entry name" value="Galactose-binding domain-like"/>
    <property type="match status" value="2"/>
</dbReference>
<dbReference type="Proteomes" id="UP000640335">
    <property type="component" value="Unassembled WGS sequence"/>
</dbReference>
<evidence type="ECO:0000256" key="2">
    <source>
        <dbReference type="ARBA" id="ARBA00022512"/>
    </source>
</evidence>
<keyword evidence="9 12" id="KW-0326">Glycosidase</keyword>
<evidence type="ECO:0000256" key="9">
    <source>
        <dbReference type="ARBA" id="ARBA00023295"/>
    </source>
</evidence>
<proteinExistence type="inferred from homology"/>
<dbReference type="Gene3D" id="2.60.120.260">
    <property type="entry name" value="Galactose-binding domain-like"/>
    <property type="match status" value="2"/>
</dbReference>
<dbReference type="InterPro" id="IPR010502">
    <property type="entry name" value="Carb-bd_dom_fam9"/>
</dbReference>
<keyword evidence="4" id="KW-0732">Signal</keyword>
<evidence type="ECO:0000256" key="5">
    <source>
        <dbReference type="ARBA" id="ARBA00022737"/>
    </source>
</evidence>
<dbReference type="RefSeq" id="WP_191750392.1">
    <property type="nucleotide sequence ID" value="NZ_JACSQZ010000039.1"/>
</dbReference>
<dbReference type="Pfam" id="PF06452">
    <property type="entry name" value="CBM9_1"/>
    <property type="match status" value="2"/>
</dbReference>
<feature type="active site" description="Nucleophile" evidence="11">
    <location>
        <position position="603"/>
    </location>
</feature>
<keyword evidence="10 12" id="KW-0624">Polysaccharide degradation</keyword>
<evidence type="ECO:0000256" key="13">
    <source>
        <dbReference type="SAM" id="MobiDB-lite"/>
    </source>
</evidence>
<evidence type="ECO:0000256" key="11">
    <source>
        <dbReference type="PROSITE-ProRule" id="PRU10061"/>
    </source>
</evidence>
<evidence type="ECO:0000313" key="16">
    <source>
        <dbReference type="EMBL" id="MBD7915632.1"/>
    </source>
</evidence>